<dbReference type="NCBIfam" id="NF008967">
    <property type="entry name" value="PRK12313.1"/>
    <property type="match status" value="1"/>
</dbReference>
<keyword evidence="13" id="KW-1185">Reference proteome</keyword>
<dbReference type="CDD" id="cd11322">
    <property type="entry name" value="AmyAc_Glg_BE"/>
    <property type="match status" value="1"/>
</dbReference>
<evidence type="ECO:0000256" key="6">
    <source>
        <dbReference type="ARBA" id="ARBA00022676"/>
    </source>
</evidence>
<dbReference type="SMART" id="SM00642">
    <property type="entry name" value="Aamy"/>
    <property type="match status" value="1"/>
</dbReference>
<dbReference type="InterPro" id="IPR054169">
    <property type="entry name" value="GlgB_N"/>
</dbReference>
<dbReference type="Pfam" id="PF02922">
    <property type="entry name" value="CBM_48"/>
    <property type="match status" value="1"/>
</dbReference>
<comment type="caution">
    <text evidence="12">The sequence shown here is derived from an EMBL/GenBank/DDBJ whole genome shotgun (WGS) entry which is preliminary data.</text>
</comment>
<dbReference type="HAMAP" id="MF_00685">
    <property type="entry name" value="GlgB"/>
    <property type="match status" value="1"/>
</dbReference>
<keyword evidence="9 10" id="KW-0119">Carbohydrate metabolism</keyword>
<dbReference type="GO" id="GO:0003844">
    <property type="term" value="F:1,4-alpha-glucan branching enzyme activity"/>
    <property type="evidence" value="ECO:0007669"/>
    <property type="project" value="UniProtKB-EC"/>
</dbReference>
<dbReference type="EC" id="2.4.1.18" evidence="10"/>
<dbReference type="SUPFAM" id="SSF81296">
    <property type="entry name" value="E set domains"/>
    <property type="match status" value="2"/>
</dbReference>
<comment type="function">
    <text evidence="2 10">Catalyzes the formation of the alpha-1,6-glucosidic linkages in glycogen by scission of a 1,4-alpha-linked oligosaccharide from growing alpha-1,4-glucan chains and the subsequent attachment of the oligosaccharide to the alpha-1,6 position.</text>
</comment>
<evidence type="ECO:0000256" key="9">
    <source>
        <dbReference type="ARBA" id="ARBA00023277"/>
    </source>
</evidence>
<dbReference type="InterPro" id="IPR017853">
    <property type="entry name" value="GH"/>
</dbReference>
<dbReference type="NCBIfam" id="TIGR01515">
    <property type="entry name" value="branching_enzym"/>
    <property type="match status" value="1"/>
</dbReference>
<comment type="pathway">
    <text evidence="3 10">Glycan biosynthesis; glycogen biosynthesis.</text>
</comment>
<dbReference type="Proteomes" id="UP001589814">
    <property type="component" value="Unassembled WGS sequence"/>
</dbReference>
<keyword evidence="7 10" id="KW-0808">Transferase</keyword>
<comment type="catalytic activity">
    <reaction evidence="1 10">
        <text>Transfers a segment of a (1-&gt;4)-alpha-D-glucan chain to a primary hydroxy group in a similar glucan chain.</text>
        <dbReference type="EC" id="2.4.1.18"/>
    </reaction>
</comment>
<keyword evidence="6 10" id="KW-0328">Glycosyltransferase</keyword>
<feature type="domain" description="Glycosyl hydrolase family 13 catalytic" evidence="11">
    <location>
        <begin position="262"/>
        <end position="624"/>
    </location>
</feature>
<dbReference type="Gene3D" id="2.60.40.10">
    <property type="entry name" value="Immunoglobulins"/>
    <property type="match status" value="1"/>
</dbReference>
<protein>
    <recommendedName>
        <fullName evidence="10">1,4-alpha-glucan branching enzyme GlgB</fullName>
        <ecNumber evidence="10">2.4.1.18</ecNumber>
    </recommendedName>
    <alternativeName>
        <fullName evidence="10">1,4-alpha-D-glucan:1,4-alpha-D-glucan 6-glucosyl-transferase</fullName>
    </alternativeName>
    <alternativeName>
        <fullName evidence="10">Alpha-(1-&gt;4)-glucan branching enzyme</fullName>
    </alternativeName>
    <alternativeName>
        <fullName evidence="10">Glycogen branching enzyme</fullName>
        <shortName evidence="10">BE</shortName>
    </alternativeName>
</protein>
<dbReference type="InterPro" id="IPR006047">
    <property type="entry name" value="GH13_cat_dom"/>
</dbReference>
<dbReference type="RefSeq" id="WP_019951287.1">
    <property type="nucleotide sequence ID" value="NZ_JBHLVX010000005.1"/>
</dbReference>
<dbReference type="Gene3D" id="3.20.20.80">
    <property type="entry name" value="Glycosidases"/>
    <property type="match status" value="1"/>
</dbReference>
<dbReference type="InterPro" id="IPR006048">
    <property type="entry name" value="A-amylase/branching_C"/>
</dbReference>
<dbReference type="SUPFAM" id="SSF51445">
    <property type="entry name" value="(Trans)glycosidases"/>
    <property type="match status" value="1"/>
</dbReference>
<dbReference type="NCBIfam" id="NF003811">
    <property type="entry name" value="PRK05402.1"/>
    <property type="match status" value="1"/>
</dbReference>
<organism evidence="12 13">
    <name type="scientific">Kushneria aurantia</name>
    <dbReference type="NCBI Taxonomy" id="504092"/>
    <lineage>
        <taxon>Bacteria</taxon>
        <taxon>Pseudomonadati</taxon>
        <taxon>Pseudomonadota</taxon>
        <taxon>Gammaproteobacteria</taxon>
        <taxon>Oceanospirillales</taxon>
        <taxon>Halomonadaceae</taxon>
        <taxon>Kushneria</taxon>
    </lineage>
</organism>
<feature type="active site" description="Nucleophile" evidence="10">
    <location>
        <position position="421"/>
    </location>
</feature>
<reference evidence="12 13" key="1">
    <citation type="submission" date="2024-09" db="EMBL/GenBank/DDBJ databases">
        <authorList>
            <person name="Sun Q."/>
            <person name="Mori K."/>
        </authorList>
    </citation>
    <scope>NUCLEOTIDE SEQUENCE [LARGE SCALE GENOMIC DNA]</scope>
    <source>
        <strain evidence="12 13">CCM 7415</strain>
    </source>
</reference>
<dbReference type="InterPro" id="IPR014756">
    <property type="entry name" value="Ig_E-set"/>
</dbReference>
<gene>
    <name evidence="10 12" type="primary">glgB</name>
    <name evidence="12" type="ORF">ACFFHW_01360</name>
</gene>
<evidence type="ECO:0000256" key="8">
    <source>
        <dbReference type="ARBA" id="ARBA00023056"/>
    </source>
</evidence>
<feature type="active site" description="Proton donor" evidence="10">
    <location>
        <position position="474"/>
    </location>
</feature>
<keyword evidence="8 10" id="KW-0320">Glycogen biosynthesis</keyword>
<accession>A0ABV6FZH6</accession>
<evidence type="ECO:0000256" key="2">
    <source>
        <dbReference type="ARBA" id="ARBA00002953"/>
    </source>
</evidence>
<dbReference type="CDD" id="cd02855">
    <property type="entry name" value="E_set_GBE_prok_N"/>
    <property type="match status" value="1"/>
</dbReference>
<dbReference type="SUPFAM" id="SSF51011">
    <property type="entry name" value="Glycosyl hydrolase domain"/>
    <property type="match status" value="1"/>
</dbReference>
<evidence type="ECO:0000256" key="5">
    <source>
        <dbReference type="ARBA" id="ARBA00022600"/>
    </source>
</evidence>
<proteinExistence type="inferred from homology"/>
<comment type="similarity">
    <text evidence="4 10">Belongs to the glycosyl hydrolase 13 family. GlgB subfamily.</text>
</comment>
<dbReference type="PIRSF" id="PIRSF000463">
    <property type="entry name" value="GlgB"/>
    <property type="match status" value="1"/>
</dbReference>
<dbReference type="PANTHER" id="PTHR43651:SF3">
    <property type="entry name" value="1,4-ALPHA-GLUCAN-BRANCHING ENZYME"/>
    <property type="match status" value="1"/>
</dbReference>
<keyword evidence="5 10" id="KW-0321">Glycogen metabolism</keyword>
<dbReference type="InterPro" id="IPR037439">
    <property type="entry name" value="Branching_enzy"/>
</dbReference>
<evidence type="ECO:0000256" key="3">
    <source>
        <dbReference type="ARBA" id="ARBA00004964"/>
    </source>
</evidence>
<evidence type="ECO:0000256" key="7">
    <source>
        <dbReference type="ARBA" id="ARBA00022679"/>
    </source>
</evidence>
<dbReference type="PANTHER" id="PTHR43651">
    <property type="entry name" value="1,4-ALPHA-GLUCAN-BRANCHING ENZYME"/>
    <property type="match status" value="1"/>
</dbReference>
<dbReference type="Pfam" id="PF02806">
    <property type="entry name" value="Alpha-amylase_C"/>
    <property type="match status" value="1"/>
</dbReference>
<dbReference type="EMBL" id="JBHLVX010000005">
    <property type="protein sequence ID" value="MFC0266653.1"/>
    <property type="molecule type" value="Genomic_DNA"/>
</dbReference>
<dbReference type="InterPro" id="IPR044143">
    <property type="entry name" value="GlgB_N_E_set_prok"/>
</dbReference>
<name>A0ABV6FZH6_9GAMM</name>
<dbReference type="InterPro" id="IPR006407">
    <property type="entry name" value="GlgB"/>
</dbReference>
<evidence type="ECO:0000313" key="12">
    <source>
        <dbReference type="EMBL" id="MFC0266653.1"/>
    </source>
</evidence>
<dbReference type="Gene3D" id="2.60.40.1180">
    <property type="entry name" value="Golgi alpha-mannosidase II"/>
    <property type="match status" value="1"/>
</dbReference>
<evidence type="ECO:0000256" key="1">
    <source>
        <dbReference type="ARBA" id="ARBA00000826"/>
    </source>
</evidence>
<evidence type="ECO:0000313" key="13">
    <source>
        <dbReference type="Proteomes" id="UP001589814"/>
    </source>
</evidence>
<evidence type="ECO:0000256" key="10">
    <source>
        <dbReference type="HAMAP-Rule" id="MF_00685"/>
    </source>
</evidence>
<evidence type="ECO:0000256" key="4">
    <source>
        <dbReference type="ARBA" id="ARBA00009000"/>
    </source>
</evidence>
<dbReference type="InterPro" id="IPR013783">
    <property type="entry name" value="Ig-like_fold"/>
</dbReference>
<evidence type="ECO:0000259" key="11">
    <source>
        <dbReference type="SMART" id="SM00642"/>
    </source>
</evidence>
<sequence length="749" mass="83657">MTESTLYGEPAGSDVSLDIHPDAAQALVEASHGDPFAVLGPHEVDNAMVVRALLPGALGVDLLAHDSDRVLGRLQPGQVPDLFVGRLDHVTPYRLRIRWPYGEEVREDPYAFGALLGELDLYLIGEGNHRQLGHCLGAQVTSVDGVPGVRFAVWAPNARRVSVVGAFCQWDGRRFPMRLRQPTGVWEIFIPRLAVGTVYKYEILGPDGLLPLKADPVALATQAPPQTGSVVAEPLQHEWRDEVWMAGRAERHQGDAPISVYEVHAASWRRHGGDEGALYTWQDLAESLIPYVVEMGFTHIELLPIMEHPFGGSWGYQPLSQFAPSGRFGSPGGFAVFVDACHRAGIGVILDWVPAHFPTDPHGLARFDGTALYEYQDPREGFHQDWNTYIYNLGRHEVHGFMLASALHWLREFHVDALRVDAVASMLYRNYSRRDGEWIANIHGGQENLEAIDFLTHLNSVVAEEAPGALVIAEESTAWPGVTRPTQEGGLGFGYKWNMGWMHDSLSYMSEDPLYRRYHHDAVTFGLVYAFSEHFMLPISHDEVVHGKGSLINKMPGDRWQQFANLRAYLGFMWTHPGKKLLFMGCEFAQFREWSHDRELDWFLLGEPPHRGVQQLVGDLNRLYRESPALYEQDGVAQGFQWVVGDDSDNSVFAWLRWSRHGEPLLVVLNMLPQVLDGYELGVPSGGWWREVFNSDAGHYGGSDVGNQGGRQALELDRHGHPFALRLRLPPLGVLVLAPGDRSQGEQGA</sequence>
<dbReference type="InterPro" id="IPR004193">
    <property type="entry name" value="Glyco_hydro_13_N"/>
</dbReference>
<dbReference type="InterPro" id="IPR013780">
    <property type="entry name" value="Glyco_hydro_b"/>
</dbReference>
<dbReference type="Pfam" id="PF22019">
    <property type="entry name" value="GlgB_N"/>
    <property type="match status" value="1"/>
</dbReference>
<comment type="subunit">
    <text evidence="10">Monomer.</text>
</comment>